<dbReference type="AlphaFoldDB" id="A0A7R7DK16"/>
<evidence type="ECO:0000256" key="3">
    <source>
        <dbReference type="ARBA" id="ARBA00022475"/>
    </source>
</evidence>
<reference evidence="9 10" key="1">
    <citation type="submission" date="2020-08" db="EMBL/GenBank/DDBJ databases">
        <title>Whole genome shotgun sequence of Actinocatenispora thailandica NBRC 105041.</title>
        <authorList>
            <person name="Komaki H."/>
            <person name="Tamura T."/>
        </authorList>
    </citation>
    <scope>NUCLEOTIDE SEQUENCE [LARGE SCALE GENOMIC DNA]</scope>
    <source>
        <strain evidence="9 10">NBRC 105041</strain>
    </source>
</reference>
<evidence type="ECO:0000256" key="6">
    <source>
        <dbReference type="ARBA" id="ARBA00023136"/>
    </source>
</evidence>
<evidence type="ECO:0000256" key="2">
    <source>
        <dbReference type="ARBA" id="ARBA00010157"/>
    </source>
</evidence>
<evidence type="ECO:0000259" key="8">
    <source>
        <dbReference type="Pfam" id="PF03176"/>
    </source>
</evidence>
<dbReference type="KEGG" id="atl:Athai_06480"/>
<dbReference type="InterPro" id="IPR050545">
    <property type="entry name" value="Mycobact_MmpL"/>
</dbReference>
<accession>A0A7R7DK16</accession>
<comment type="subcellular location">
    <subcellularLocation>
        <location evidence="1">Cell membrane</location>
        <topology evidence="1">Multi-pass membrane protein</topology>
    </subcellularLocation>
</comment>
<dbReference type="PANTHER" id="PTHR33406">
    <property type="entry name" value="MEMBRANE PROTEIN MJ1562-RELATED"/>
    <property type="match status" value="1"/>
</dbReference>
<keyword evidence="10" id="KW-1185">Reference proteome</keyword>
<dbReference type="InterPro" id="IPR004869">
    <property type="entry name" value="MMPL_dom"/>
</dbReference>
<dbReference type="RefSeq" id="WP_203966710.1">
    <property type="nucleotide sequence ID" value="NZ_AP023355.1"/>
</dbReference>
<dbReference type="PANTHER" id="PTHR33406:SF11">
    <property type="entry name" value="MEMBRANE PROTEIN SCO6666-RELATED"/>
    <property type="match status" value="1"/>
</dbReference>
<gene>
    <name evidence="9" type="ORF">Athai_06480</name>
</gene>
<evidence type="ECO:0000256" key="7">
    <source>
        <dbReference type="SAM" id="Phobius"/>
    </source>
</evidence>
<organism evidence="9 10">
    <name type="scientific">Actinocatenispora thailandica</name>
    <dbReference type="NCBI Taxonomy" id="227318"/>
    <lineage>
        <taxon>Bacteria</taxon>
        <taxon>Bacillati</taxon>
        <taxon>Actinomycetota</taxon>
        <taxon>Actinomycetes</taxon>
        <taxon>Micromonosporales</taxon>
        <taxon>Micromonosporaceae</taxon>
        <taxon>Actinocatenispora</taxon>
    </lineage>
</organism>
<evidence type="ECO:0000256" key="5">
    <source>
        <dbReference type="ARBA" id="ARBA00022989"/>
    </source>
</evidence>
<dbReference type="SUPFAM" id="SSF82866">
    <property type="entry name" value="Multidrug efflux transporter AcrB transmembrane domain"/>
    <property type="match status" value="1"/>
</dbReference>
<keyword evidence="4 7" id="KW-0812">Transmembrane</keyword>
<dbReference type="Pfam" id="PF03176">
    <property type="entry name" value="MMPL"/>
    <property type="match status" value="1"/>
</dbReference>
<keyword evidence="5 7" id="KW-1133">Transmembrane helix</keyword>
<sequence>MAVTTDQWLGDPSGNALGDYATALSRLPHVVAVNAATGRYEHGTKVAAPAPGQAAAMHRGDAVYLQVLNDVTPYSDNGKKLAEAVRAAPVPDHRTVRVGGMSAQLLDIDSALTDRLPLAVGLAILVTMVLLFLATGSLLVPVKAVLLNALGLTAILGVLVWVFQQGHLSGPLNFTPSPIAVSMPVLVLCVAYGLSMDYEVFVLSRIKETYEATGDPRAAVRIGLGMSGSIVSAAAVILAITFFSTAMSGVSVAKLFGIGAGLAIVVDATLIRGVLVPIFLRLTGRAAWWAPAGMRRLSDRIGLGHH</sequence>
<keyword evidence="3" id="KW-1003">Cell membrane</keyword>
<evidence type="ECO:0000256" key="4">
    <source>
        <dbReference type="ARBA" id="ARBA00022692"/>
    </source>
</evidence>
<evidence type="ECO:0000313" key="9">
    <source>
        <dbReference type="EMBL" id="BCJ33145.1"/>
    </source>
</evidence>
<evidence type="ECO:0000256" key="1">
    <source>
        <dbReference type="ARBA" id="ARBA00004651"/>
    </source>
</evidence>
<proteinExistence type="inferred from homology"/>
<comment type="similarity">
    <text evidence="2">Belongs to the resistance-nodulation-cell division (RND) (TC 2.A.6) family. MmpL subfamily.</text>
</comment>
<keyword evidence="6 7" id="KW-0472">Membrane</keyword>
<protein>
    <recommendedName>
        <fullName evidence="8">Membrane transport protein MMPL domain-containing protein</fullName>
    </recommendedName>
</protein>
<feature type="transmembrane region" description="Helical" evidence="7">
    <location>
        <begin position="183"/>
        <end position="206"/>
    </location>
</feature>
<feature type="transmembrane region" description="Helical" evidence="7">
    <location>
        <begin position="255"/>
        <end position="280"/>
    </location>
</feature>
<dbReference type="Gene3D" id="1.20.1640.10">
    <property type="entry name" value="Multidrug efflux transporter AcrB transmembrane domain"/>
    <property type="match status" value="1"/>
</dbReference>
<dbReference type="EMBL" id="AP023355">
    <property type="protein sequence ID" value="BCJ33145.1"/>
    <property type="molecule type" value="Genomic_DNA"/>
</dbReference>
<name>A0A7R7DK16_9ACTN</name>
<feature type="transmembrane region" description="Helical" evidence="7">
    <location>
        <begin position="145"/>
        <end position="163"/>
    </location>
</feature>
<feature type="transmembrane region" description="Helical" evidence="7">
    <location>
        <begin position="218"/>
        <end position="243"/>
    </location>
</feature>
<dbReference type="GO" id="GO:0005886">
    <property type="term" value="C:plasma membrane"/>
    <property type="evidence" value="ECO:0007669"/>
    <property type="project" value="UniProtKB-SubCell"/>
</dbReference>
<dbReference type="Proteomes" id="UP000611640">
    <property type="component" value="Chromosome"/>
</dbReference>
<feature type="transmembrane region" description="Helical" evidence="7">
    <location>
        <begin position="116"/>
        <end position="133"/>
    </location>
</feature>
<evidence type="ECO:0000313" key="10">
    <source>
        <dbReference type="Proteomes" id="UP000611640"/>
    </source>
</evidence>
<feature type="domain" description="Membrane transport protein MMPL" evidence="8">
    <location>
        <begin position="59"/>
        <end position="292"/>
    </location>
</feature>